<feature type="transmembrane region" description="Helical" evidence="7">
    <location>
        <begin position="89"/>
        <end position="108"/>
    </location>
</feature>
<evidence type="ECO:0000313" key="8">
    <source>
        <dbReference type="EMBL" id="VAW89075.1"/>
    </source>
</evidence>
<keyword evidence="6 7" id="KW-0472">Membrane</keyword>
<protein>
    <submittedName>
        <fullName evidence="8">Lipoprotein signal peptidase</fullName>
        <ecNumber evidence="8">3.4.23.36</ecNumber>
    </submittedName>
</protein>
<keyword evidence="5 7" id="KW-1133">Transmembrane helix</keyword>
<organism evidence="8">
    <name type="scientific">hydrothermal vent metagenome</name>
    <dbReference type="NCBI Taxonomy" id="652676"/>
    <lineage>
        <taxon>unclassified sequences</taxon>
        <taxon>metagenomes</taxon>
        <taxon>ecological metagenomes</taxon>
    </lineage>
</organism>
<keyword evidence="8" id="KW-0449">Lipoprotein</keyword>
<dbReference type="EMBL" id="UOFQ01000120">
    <property type="protein sequence ID" value="VAW89075.1"/>
    <property type="molecule type" value="Genomic_DNA"/>
</dbReference>
<dbReference type="EC" id="3.4.23.36" evidence="8"/>
<proteinExistence type="inferred from homology"/>
<dbReference type="HAMAP" id="MF_00161">
    <property type="entry name" value="LspA"/>
    <property type="match status" value="1"/>
</dbReference>
<dbReference type="GO" id="GO:0006508">
    <property type="term" value="P:proteolysis"/>
    <property type="evidence" value="ECO:0007669"/>
    <property type="project" value="UniProtKB-KW"/>
</dbReference>
<dbReference type="AlphaFoldDB" id="A0A3B0Z6J4"/>
<gene>
    <name evidence="8" type="ORF">MNBD_GAMMA17-2186</name>
</gene>
<dbReference type="PRINTS" id="PR00781">
    <property type="entry name" value="LIPOSIGPTASE"/>
</dbReference>
<dbReference type="PANTHER" id="PTHR33695">
    <property type="entry name" value="LIPOPROTEIN SIGNAL PEPTIDASE"/>
    <property type="match status" value="1"/>
</dbReference>
<reference evidence="8" key="1">
    <citation type="submission" date="2018-06" db="EMBL/GenBank/DDBJ databases">
        <authorList>
            <person name="Zhirakovskaya E."/>
        </authorList>
    </citation>
    <scope>NUCLEOTIDE SEQUENCE</scope>
</reference>
<evidence type="ECO:0000256" key="5">
    <source>
        <dbReference type="ARBA" id="ARBA00022989"/>
    </source>
</evidence>
<keyword evidence="1" id="KW-1003">Cell membrane</keyword>
<feature type="transmembrane region" description="Helical" evidence="7">
    <location>
        <begin position="128"/>
        <end position="149"/>
    </location>
</feature>
<evidence type="ECO:0000256" key="4">
    <source>
        <dbReference type="ARBA" id="ARBA00022801"/>
    </source>
</evidence>
<evidence type="ECO:0000256" key="2">
    <source>
        <dbReference type="ARBA" id="ARBA00022670"/>
    </source>
</evidence>
<keyword evidence="3 7" id="KW-0812">Transmembrane</keyword>
<dbReference type="Pfam" id="PF01252">
    <property type="entry name" value="Peptidase_A8"/>
    <property type="match status" value="1"/>
</dbReference>
<sequence length="159" mass="17881">MLKWLWLSAVVIVLDQVTKQMVTDSLYLYQSIPVFPSLNLVLAHNSGAAFSFLSDAGGWQRWFFSVIAIVVSIVIVVWITRLKQNERRLAVALSLVLGGAIGNVWDRIAHGYVVDFIDVYYGEWHWPAFNVADSAICIGAALLIIDALFNKEKQQVEKK</sequence>
<feature type="transmembrane region" description="Helical" evidence="7">
    <location>
        <begin position="62"/>
        <end position="82"/>
    </location>
</feature>
<accession>A0A3B0Z6J4</accession>
<keyword evidence="4 8" id="KW-0378">Hydrolase</keyword>
<dbReference type="GO" id="GO:0004190">
    <property type="term" value="F:aspartic-type endopeptidase activity"/>
    <property type="evidence" value="ECO:0007669"/>
    <property type="project" value="UniProtKB-EC"/>
</dbReference>
<evidence type="ECO:0000256" key="3">
    <source>
        <dbReference type="ARBA" id="ARBA00022692"/>
    </source>
</evidence>
<keyword evidence="2" id="KW-0645">Protease</keyword>
<evidence type="ECO:0000256" key="1">
    <source>
        <dbReference type="ARBA" id="ARBA00022475"/>
    </source>
</evidence>
<dbReference type="InterPro" id="IPR001872">
    <property type="entry name" value="Peptidase_A8"/>
</dbReference>
<evidence type="ECO:0000256" key="7">
    <source>
        <dbReference type="SAM" id="Phobius"/>
    </source>
</evidence>
<evidence type="ECO:0000256" key="6">
    <source>
        <dbReference type="ARBA" id="ARBA00023136"/>
    </source>
</evidence>
<dbReference type="PANTHER" id="PTHR33695:SF1">
    <property type="entry name" value="LIPOPROTEIN SIGNAL PEPTIDASE"/>
    <property type="match status" value="1"/>
</dbReference>
<dbReference type="GO" id="GO:0016020">
    <property type="term" value="C:membrane"/>
    <property type="evidence" value="ECO:0007669"/>
    <property type="project" value="InterPro"/>
</dbReference>
<name>A0A3B0Z6J4_9ZZZZ</name>
<dbReference type="NCBIfam" id="TIGR00077">
    <property type="entry name" value="lspA"/>
    <property type="match status" value="1"/>
</dbReference>